<dbReference type="Pfam" id="PF11749">
    <property type="entry name" value="DUF3305"/>
    <property type="match status" value="1"/>
</dbReference>
<evidence type="ECO:0000256" key="1">
    <source>
        <dbReference type="SAM" id="MobiDB-lite"/>
    </source>
</evidence>
<proteinExistence type="predicted"/>
<dbReference type="EMBL" id="JAUFPX010000006">
    <property type="protein sequence ID" value="MDN3590956.1"/>
    <property type="molecule type" value="Genomic_DNA"/>
</dbReference>
<dbReference type="Proteomes" id="UP001224644">
    <property type="component" value="Unassembled WGS sequence"/>
</dbReference>
<feature type="region of interest" description="Disordered" evidence="1">
    <location>
        <begin position="153"/>
        <end position="182"/>
    </location>
</feature>
<reference evidence="3" key="1">
    <citation type="journal article" date="2019" name="Int. J. Syst. Evol. Microbiol.">
        <title>The Global Catalogue of Microorganisms (GCM) 10K type strain sequencing project: providing services to taxonomists for standard genome sequencing and annotation.</title>
        <authorList>
            <consortium name="The Broad Institute Genomics Platform"/>
            <consortium name="The Broad Institute Genome Sequencing Center for Infectious Disease"/>
            <person name="Wu L."/>
            <person name="Ma J."/>
        </authorList>
    </citation>
    <scope>NUCLEOTIDE SEQUENCE [LARGE SCALE GENOMIC DNA]</scope>
    <source>
        <strain evidence="3">CECT 7069</strain>
    </source>
</reference>
<sequence>MSDTEPGPPLKPDNHFEVGVVVEKRRLKGPWATHAWLPVAILPAAPAAPPGTRLSGTDDEGTFYAGAYDVHLHPAETAHYRDNLVSGRPALWVALRKLGDEDYEVATVTADPYEGESMAEGIGEVVEAVPMPPDLQAKLLAFFEAHHIERVFEKRKRDRADPEALARQAGGSGGSGRKGRRE</sequence>
<name>A0ABT8BFZ7_9HYPH</name>
<evidence type="ECO:0000313" key="2">
    <source>
        <dbReference type="EMBL" id="MDN3590956.1"/>
    </source>
</evidence>
<organism evidence="2 3">
    <name type="scientific">Methylobacterium adhaesivum</name>
    <dbReference type="NCBI Taxonomy" id="333297"/>
    <lineage>
        <taxon>Bacteria</taxon>
        <taxon>Pseudomonadati</taxon>
        <taxon>Pseudomonadota</taxon>
        <taxon>Alphaproteobacteria</taxon>
        <taxon>Hyphomicrobiales</taxon>
        <taxon>Methylobacteriaceae</taxon>
        <taxon>Methylobacterium</taxon>
    </lineage>
</organism>
<protein>
    <submittedName>
        <fullName evidence="2">DUF3305 domain-containing protein</fullName>
    </submittedName>
</protein>
<accession>A0ABT8BFZ7</accession>
<evidence type="ECO:0000313" key="3">
    <source>
        <dbReference type="Proteomes" id="UP001224644"/>
    </source>
</evidence>
<gene>
    <name evidence="2" type="ORF">QWZ12_10055</name>
</gene>
<dbReference type="InterPro" id="IPR021736">
    <property type="entry name" value="DUF3305"/>
</dbReference>
<comment type="caution">
    <text evidence="2">The sequence shown here is derived from an EMBL/GenBank/DDBJ whole genome shotgun (WGS) entry which is preliminary data.</text>
</comment>
<keyword evidence="3" id="KW-1185">Reference proteome</keyword>